<dbReference type="Proteomes" id="UP000825890">
    <property type="component" value="Unassembled WGS sequence"/>
</dbReference>
<comment type="caution">
    <text evidence="1">The sequence shown here is derived from an EMBL/GenBank/DDBJ whole genome shotgun (WGS) entry which is preliminary data.</text>
</comment>
<gene>
    <name evidence="1" type="ORF">CKM354_000147900</name>
</gene>
<dbReference type="InterPro" id="IPR027417">
    <property type="entry name" value="P-loop_NTPase"/>
</dbReference>
<proteinExistence type="predicted"/>
<keyword evidence="2" id="KW-1185">Reference proteome</keyword>
<evidence type="ECO:0000313" key="2">
    <source>
        <dbReference type="Proteomes" id="UP000825890"/>
    </source>
</evidence>
<dbReference type="SUPFAM" id="SSF52540">
    <property type="entry name" value="P-loop containing nucleoside triphosphate hydrolases"/>
    <property type="match status" value="1"/>
</dbReference>
<evidence type="ECO:0000313" key="1">
    <source>
        <dbReference type="EMBL" id="GIZ38053.1"/>
    </source>
</evidence>
<name>A0A9P3CG49_9PEZI</name>
<dbReference type="InterPro" id="IPR053226">
    <property type="entry name" value="Pyrrolopyrazine_biosynth_F"/>
</dbReference>
<protein>
    <submittedName>
        <fullName evidence="1">Uncharacterized protein</fullName>
    </submittedName>
</protein>
<sequence>MDAEKKPTQVLLWSQGRTACHLLERMLFSKQPNSKMLWHPFLQGRRTQVPLFTEDSIAKGIPEETRGEYYQAIEDGIKAWEVALAEAEKEHKTLLFHEHPQFALDPQQALIYIDSNKFPPSTSDPTNPTLVPSHLLLHPKTLPILTFRHPAYIVPSAFKFLVYNTSNSIHTSSSTGAEKSYTGISLVTNLHWQRKIYEFYKSHNIDPLVVESSSYQSSPTFVRKICGLAGLNPEAAVFEWDAMPEEEQQKLDPQVRYLMKTLNDSTGLRVELAKKGVEGEDGEDVDLEVLEEEWKQEFGEEAAGFIRREVEAGLEDYRFLRERRVSEE</sequence>
<dbReference type="EMBL" id="BOLY01000001">
    <property type="protein sequence ID" value="GIZ38053.1"/>
    <property type="molecule type" value="Genomic_DNA"/>
</dbReference>
<dbReference type="RefSeq" id="XP_044652540.1">
    <property type="nucleotide sequence ID" value="XM_044796605.1"/>
</dbReference>
<organism evidence="1 2">
    <name type="scientific">Cercospora kikuchii</name>
    <dbReference type="NCBI Taxonomy" id="84275"/>
    <lineage>
        <taxon>Eukaryota</taxon>
        <taxon>Fungi</taxon>
        <taxon>Dikarya</taxon>
        <taxon>Ascomycota</taxon>
        <taxon>Pezizomycotina</taxon>
        <taxon>Dothideomycetes</taxon>
        <taxon>Dothideomycetidae</taxon>
        <taxon>Mycosphaerellales</taxon>
        <taxon>Mycosphaerellaceae</taxon>
        <taxon>Cercospora</taxon>
    </lineage>
</organism>
<accession>A0A9P3CG49</accession>
<reference evidence="1 2" key="1">
    <citation type="submission" date="2021-01" db="EMBL/GenBank/DDBJ databases">
        <title>Cercospora kikuchii MAFF 305040 whole genome shotgun sequence.</title>
        <authorList>
            <person name="Kashiwa T."/>
            <person name="Suzuki T."/>
        </authorList>
    </citation>
    <scope>NUCLEOTIDE SEQUENCE [LARGE SCALE GENOMIC DNA]</scope>
    <source>
        <strain evidence="1 2">MAFF 305040</strain>
    </source>
</reference>
<dbReference type="PANTHER" id="PTHR48419">
    <property type="entry name" value="SULFOTRANSFERASE DOMAIN-CONTAINING PROTEIN"/>
    <property type="match status" value="1"/>
</dbReference>
<dbReference type="GeneID" id="68287054"/>
<dbReference type="OrthoDB" id="3650366at2759"/>
<dbReference type="PANTHER" id="PTHR48419:SF1">
    <property type="entry name" value="SULFOTRANSFERASE DOMAIN-CONTAINING PROTEIN"/>
    <property type="match status" value="1"/>
</dbReference>
<dbReference type="AlphaFoldDB" id="A0A9P3CG49"/>